<accession>A0A9P0JMN2</accession>
<keyword evidence="2" id="KW-1185">Reference proteome</keyword>
<evidence type="ECO:0000313" key="1">
    <source>
        <dbReference type="EMBL" id="CAH1957417.1"/>
    </source>
</evidence>
<sequence>MCLTIKDQVLERKIIRRIIGPINEDEVLRQLKTEEILRVLNGEDIVRFMKSH</sequence>
<dbReference type="AlphaFoldDB" id="A0A9P0JMN2"/>
<dbReference type="OrthoDB" id="410404at2759"/>
<gene>
    <name evidence="1" type="ORF">ACAOBT_LOCUS2082</name>
</gene>
<dbReference type="EMBL" id="CAKOFQ010006670">
    <property type="protein sequence ID" value="CAH1957417.1"/>
    <property type="molecule type" value="Genomic_DNA"/>
</dbReference>
<proteinExistence type="predicted"/>
<reference evidence="1" key="1">
    <citation type="submission" date="2022-03" db="EMBL/GenBank/DDBJ databases">
        <authorList>
            <person name="Sayadi A."/>
        </authorList>
    </citation>
    <scope>NUCLEOTIDE SEQUENCE</scope>
</reference>
<dbReference type="Proteomes" id="UP001152888">
    <property type="component" value="Unassembled WGS sequence"/>
</dbReference>
<organism evidence="1 2">
    <name type="scientific">Acanthoscelides obtectus</name>
    <name type="common">Bean weevil</name>
    <name type="synonym">Bruchus obtectus</name>
    <dbReference type="NCBI Taxonomy" id="200917"/>
    <lineage>
        <taxon>Eukaryota</taxon>
        <taxon>Metazoa</taxon>
        <taxon>Ecdysozoa</taxon>
        <taxon>Arthropoda</taxon>
        <taxon>Hexapoda</taxon>
        <taxon>Insecta</taxon>
        <taxon>Pterygota</taxon>
        <taxon>Neoptera</taxon>
        <taxon>Endopterygota</taxon>
        <taxon>Coleoptera</taxon>
        <taxon>Polyphaga</taxon>
        <taxon>Cucujiformia</taxon>
        <taxon>Chrysomeloidea</taxon>
        <taxon>Chrysomelidae</taxon>
        <taxon>Bruchinae</taxon>
        <taxon>Bruchini</taxon>
        <taxon>Acanthoscelides</taxon>
    </lineage>
</organism>
<name>A0A9P0JMN2_ACAOB</name>
<evidence type="ECO:0000313" key="2">
    <source>
        <dbReference type="Proteomes" id="UP001152888"/>
    </source>
</evidence>
<comment type="caution">
    <text evidence="1">The sequence shown here is derived from an EMBL/GenBank/DDBJ whole genome shotgun (WGS) entry which is preliminary data.</text>
</comment>
<protein>
    <submittedName>
        <fullName evidence="1">Uncharacterized protein</fullName>
    </submittedName>
</protein>